<feature type="transmembrane region" description="Helical" evidence="7">
    <location>
        <begin position="46"/>
        <end position="63"/>
    </location>
</feature>
<evidence type="ECO:0000256" key="3">
    <source>
        <dbReference type="ARBA" id="ARBA00022448"/>
    </source>
</evidence>
<accession>A0A4D7CSS7</accession>
<evidence type="ECO:0000259" key="9">
    <source>
        <dbReference type="Pfam" id="PF16916"/>
    </source>
</evidence>
<keyword evidence="5 7" id="KW-1133">Transmembrane helix</keyword>
<evidence type="ECO:0000313" key="11">
    <source>
        <dbReference type="Proteomes" id="UP000298615"/>
    </source>
</evidence>
<dbReference type="FunFam" id="1.20.1510.10:FF:000006">
    <property type="entry name" value="Divalent cation efflux transporter"/>
    <property type="match status" value="1"/>
</dbReference>
<dbReference type="Gene3D" id="3.30.70.1350">
    <property type="entry name" value="Cation efflux protein, cytoplasmic domain"/>
    <property type="match status" value="1"/>
</dbReference>
<dbReference type="KEGG" id="vao:FA707_03065"/>
<dbReference type="Gene3D" id="1.20.1510.10">
    <property type="entry name" value="Cation efflux protein transmembrane domain"/>
    <property type="match status" value="1"/>
</dbReference>
<comment type="subcellular location">
    <subcellularLocation>
        <location evidence="1">Membrane</location>
        <topology evidence="1">Multi-pass membrane protein</topology>
    </subcellularLocation>
</comment>
<dbReference type="InterPro" id="IPR027470">
    <property type="entry name" value="Cation_efflux_CTD"/>
</dbReference>
<dbReference type="InterPro" id="IPR036837">
    <property type="entry name" value="Cation_efflux_CTD_sf"/>
</dbReference>
<feature type="transmembrane region" description="Helical" evidence="7">
    <location>
        <begin position="12"/>
        <end position="34"/>
    </location>
</feature>
<evidence type="ECO:0000256" key="4">
    <source>
        <dbReference type="ARBA" id="ARBA00022692"/>
    </source>
</evidence>
<dbReference type="NCBIfam" id="TIGR01297">
    <property type="entry name" value="CDF"/>
    <property type="match status" value="1"/>
</dbReference>
<keyword evidence="4 7" id="KW-0812">Transmembrane</keyword>
<dbReference type="SUPFAM" id="SSF160240">
    <property type="entry name" value="Cation efflux protein cytoplasmic domain-like"/>
    <property type="match status" value="1"/>
</dbReference>
<name>A0A4D7CSS7_9ENTE</name>
<dbReference type="PANTHER" id="PTHR43840">
    <property type="entry name" value="MITOCHONDRIAL METAL TRANSPORTER 1-RELATED"/>
    <property type="match status" value="1"/>
</dbReference>
<dbReference type="PANTHER" id="PTHR43840:SF50">
    <property type="entry name" value="MANGANESE EFFLUX SYSTEM PROTEIN MNES"/>
    <property type="match status" value="1"/>
</dbReference>
<feature type="domain" description="Cation efflux protein transmembrane" evidence="8">
    <location>
        <begin position="17"/>
        <end position="208"/>
    </location>
</feature>
<feature type="transmembrane region" description="Helical" evidence="7">
    <location>
        <begin position="118"/>
        <end position="137"/>
    </location>
</feature>
<dbReference type="InterPro" id="IPR027469">
    <property type="entry name" value="Cation_efflux_TMD_sf"/>
</dbReference>
<gene>
    <name evidence="10" type="ORF">FA707_03065</name>
</gene>
<dbReference type="AlphaFoldDB" id="A0A4D7CSS7"/>
<dbReference type="GO" id="GO:0016020">
    <property type="term" value="C:membrane"/>
    <property type="evidence" value="ECO:0007669"/>
    <property type="project" value="UniProtKB-SubCell"/>
</dbReference>
<protein>
    <submittedName>
        <fullName evidence="10">Cation transporter</fullName>
    </submittedName>
</protein>
<feature type="domain" description="Cation efflux protein cytoplasmic" evidence="9">
    <location>
        <begin position="215"/>
        <end position="288"/>
    </location>
</feature>
<evidence type="ECO:0000259" key="8">
    <source>
        <dbReference type="Pfam" id="PF01545"/>
    </source>
</evidence>
<dbReference type="InterPro" id="IPR002524">
    <property type="entry name" value="Cation_efflux"/>
</dbReference>
<feature type="transmembrane region" description="Helical" evidence="7">
    <location>
        <begin position="84"/>
        <end position="106"/>
    </location>
</feature>
<feature type="transmembrane region" description="Helical" evidence="7">
    <location>
        <begin position="158"/>
        <end position="178"/>
    </location>
</feature>
<dbReference type="InterPro" id="IPR050291">
    <property type="entry name" value="CDF_Transporter"/>
</dbReference>
<dbReference type="SUPFAM" id="SSF161111">
    <property type="entry name" value="Cation efflux protein transmembrane domain-like"/>
    <property type="match status" value="1"/>
</dbReference>
<organism evidence="10 11">
    <name type="scientific">Vagococcus zengguangii</name>
    <dbReference type="NCBI Taxonomy" id="2571750"/>
    <lineage>
        <taxon>Bacteria</taxon>
        <taxon>Bacillati</taxon>
        <taxon>Bacillota</taxon>
        <taxon>Bacilli</taxon>
        <taxon>Lactobacillales</taxon>
        <taxon>Enterococcaceae</taxon>
        <taxon>Vagococcus</taxon>
    </lineage>
</organism>
<keyword evidence="3" id="KW-0813">Transport</keyword>
<dbReference type="Proteomes" id="UP000298615">
    <property type="component" value="Chromosome"/>
</dbReference>
<dbReference type="GO" id="GO:0008324">
    <property type="term" value="F:monoatomic cation transmembrane transporter activity"/>
    <property type="evidence" value="ECO:0007669"/>
    <property type="project" value="InterPro"/>
</dbReference>
<sequence length="295" mass="32521">MIKERENQLKMAERGAIVSIIAYIIVALCKLVIGNLTHSKALFADGLNNATDIIASITVLIGLRLARKPADDDHRYGHWKMESLASLLTSLVMIVVGGQVFVEALTHLFAKHTEAPDSIAAIVGIISAIFMFGVYLYNHRLAKKVQSHALDAAAKDNLSDAITSIGTAVAVFAASFNLIWIDRVTALIIGLVIIKTGFDIFKESSYSLSDGFSIEELRKYKQDILKIEGVKGVKDIKGRSYGANIFLDVVVYMDPNISVQESHDITEHIEDLLSDKYNVFDTDIHVEPLEKESET</sequence>
<evidence type="ECO:0000256" key="7">
    <source>
        <dbReference type="SAM" id="Phobius"/>
    </source>
</evidence>
<keyword evidence="6 7" id="KW-0472">Membrane</keyword>
<comment type="similarity">
    <text evidence="2">Belongs to the cation diffusion facilitator (CDF) transporter (TC 2.A.4) family.</text>
</comment>
<evidence type="ECO:0000313" key="10">
    <source>
        <dbReference type="EMBL" id="QCI86004.1"/>
    </source>
</evidence>
<dbReference type="Pfam" id="PF16916">
    <property type="entry name" value="ZT_dimer"/>
    <property type="match status" value="1"/>
</dbReference>
<dbReference type="EMBL" id="CP039712">
    <property type="protein sequence ID" value="QCI86004.1"/>
    <property type="molecule type" value="Genomic_DNA"/>
</dbReference>
<dbReference type="RefSeq" id="WP_136952842.1">
    <property type="nucleotide sequence ID" value="NZ_CP039712.1"/>
</dbReference>
<evidence type="ECO:0000256" key="1">
    <source>
        <dbReference type="ARBA" id="ARBA00004141"/>
    </source>
</evidence>
<keyword evidence="11" id="KW-1185">Reference proteome</keyword>
<dbReference type="InterPro" id="IPR058533">
    <property type="entry name" value="Cation_efflux_TM"/>
</dbReference>
<dbReference type="Pfam" id="PF01545">
    <property type="entry name" value="Cation_efflux"/>
    <property type="match status" value="1"/>
</dbReference>
<evidence type="ECO:0000256" key="5">
    <source>
        <dbReference type="ARBA" id="ARBA00022989"/>
    </source>
</evidence>
<reference evidence="10 11" key="1">
    <citation type="submission" date="2019-04" db="EMBL/GenBank/DDBJ databases">
        <title>Vagococcus sp. nov., isolated from faeces of yaks (Bos grunniens).</title>
        <authorList>
            <person name="Ge Y."/>
        </authorList>
    </citation>
    <scope>NUCLEOTIDE SEQUENCE [LARGE SCALE GENOMIC DNA]</scope>
    <source>
        <strain evidence="10 11">MN-17</strain>
    </source>
</reference>
<evidence type="ECO:0000256" key="2">
    <source>
        <dbReference type="ARBA" id="ARBA00008114"/>
    </source>
</evidence>
<proteinExistence type="inferred from homology"/>
<evidence type="ECO:0000256" key="6">
    <source>
        <dbReference type="ARBA" id="ARBA00023136"/>
    </source>
</evidence>